<keyword evidence="1" id="KW-0812">Transmembrane</keyword>
<evidence type="ECO:0000256" key="1">
    <source>
        <dbReference type="SAM" id="Phobius"/>
    </source>
</evidence>
<feature type="transmembrane region" description="Helical" evidence="1">
    <location>
        <begin position="85"/>
        <end position="104"/>
    </location>
</feature>
<proteinExistence type="predicted"/>
<sequence length="134" mass="15187">MTLEVSNCDALRGLIASSAAKHPVQLMRLSITEVFAEPHKLLLGDHAFSSPYLEEKKAILRTWRAAMDTRRTTLIPLYISCSRRWLVLIPKAYFLTSAAVCLYVNSELRRQMPYRFPVAGMTVIFAMSILLALQ</sequence>
<feature type="transmembrane region" description="Helical" evidence="1">
    <location>
        <begin position="116"/>
        <end position="133"/>
    </location>
</feature>
<dbReference type="EMBL" id="JADGMS010000013">
    <property type="protein sequence ID" value="KAF9669932.1"/>
    <property type="molecule type" value="Genomic_DNA"/>
</dbReference>
<organism evidence="2 3">
    <name type="scientific">Salix dunnii</name>
    <dbReference type="NCBI Taxonomy" id="1413687"/>
    <lineage>
        <taxon>Eukaryota</taxon>
        <taxon>Viridiplantae</taxon>
        <taxon>Streptophyta</taxon>
        <taxon>Embryophyta</taxon>
        <taxon>Tracheophyta</taxon>
        <taxon>Spermatophyta</taxon>
        <taxon>Magnoliopsida</taxon>
        <taxon>eudicotyledons</taxon>
        <taxon>Gunneridae</taxon>
        <taxon>Pentapetalae</taxon>
        <taxon>rosids</taxon>
        <taxon>fabids</taxon>
        <taxon>Malpighiales</taxon>
        <taxon>Salicaceae</taxon>
        <taxon>Saliceae</taxon>
        <taxon>Salix</taxon>
    </lineage>
</organism>
<dbReference type="Proteomes" id="UP000657918">
    <property type="component" value="Unassembled WGS sequence"/>
</dbReference>
<comment type="caution">
    <text evidence="2">The sequence shown here is derived from an EMBL/GenBank/DDBJ whole genome shotgun (WGS) entry which is preliminary data.</text>
</comment>
<keyword evidence="3" id="KW-1185">Reference proteome</keyword>
<protein>
    <submittedName>
        <fullName evidence="2">Uncharacterized protein</fullName>
    </submittedName>
</protein>
<keyword evidence="1" id="KW-0472">Membrane</keyword>
<accession>A0A835JEW5</accession>
<dbReference type="AlphaFoldDB" id="A0A835JEW5"/>
<name>A0A835JEW5_9ROSI</name>
<reference evidence="2 3" key="1">
    <citation type="submission" date="2020-10" db="EMBL/GenBank/DDBJ databases">
        <title>Plant Genome Project.</title>
        <authorList>
            <person name="Zhang R.-G."/>
        </authorList>
    </citation>
    <scope>NUCLEOTIDE SEQUENCE [LARGE SCALE GENOMIC DNA]</scope>
    <source>
        <strain evidence="2">FAFU-HL-1</strain>
        <tissue evidence="2">Leaf</tissue>
    </source>
</reference>
<gene>
    <name evidence="2" type="ORF">SADUNF_Sadunf13G0016100</name>
</gene>
<keyword evidence="1" id="KW-1133">Transmembrane helix</keyword>
<evidence type="ECO:0000313" key="3">
    <source>
        <dbReference type="Proteomes" id="UP000657918"/>
    </source>
</evidence>
<evidence type="ECO:0000313" key="2">
    <source>
        <dbReference type="EMBL" id="KAF9669932.1"/>
    </source>
</evidence>